<dbReference type="Gramene" id="TraesCLE_scaffold_134580_01G000300.1">
    <property type="protein sequence ID" value="TraesCLE_scaffold_134580_01G000300.1"/>
    <property type="gene ID" value="TraesCLE_scaffold_134580_01G000300"/>
</dbReference>
<comment type="similarity">
    <text evidence="1">Belongs to the disease resistance NB-LRR family.</text>
</comment>
<dbReference type="Gramene" id="TraesROB_scaffold_096884_01G000200.1">
    <property type="protein sequence ID" value="TraesROB_scaffold_096884_01G000200.1"/>
    <property type="gene ID" value="TraesROB_scaffold_096884_01G000200"/>
</dbReference>
<evidence type="ECO:0000256" key="5">
    <source>
        <dbReference type="ARBA" id="ARBA00022821"/>
    </source>
</evidence>
<organism evidence="7">
    <name type="scientific">Triticum aestivum</name>
    <name type="common">Wheat</name>
    <dbReference type="NCBI Taxonomy" id="4565"/>
    <lineage>
        <taxon>Eukaryota</taxon>
        <taxon>Viridiplantae</taxon>
        <taxon>Streptophyta</taxon>
        <taxon>Embryophyta</taxon>
        <taxon>Tracheophyta</taxon>
        <taxon>Spermatophyta</taxon>
        <taxon>Magnoliopsida</taxon>
        <taxon>Liliopsida</taxon>
        <taxon>Poales</taxon>
        <taxon>Poaceae</taxon>
        <taxon>BOP clade</taxon>
        <taxon>Pooideae</taxon>
        <taxon>Triticodae</taxon>
        <taxon>Triticeae</taxon>
        <taxon>Triticinae</taxon>
        <taxon>Triticum</taxon>
    </lineage>
</organism>
<keyword evidence="3" id="KW-0677">Repeat</keyword>
<evidence type="ECO:0000256" key="3">
    <source>
        <dbReference type="ARBA" id="ARBA00022737"/>
    </source>
</evidence>
<sequence>MADPVTMLGMKAIGWVTAPIVSELFKKCANYLSFHASEKLRQLGPKVLLIERAMEVFEEFPNRSRVKQLFNDLKNAFYEAEDILDDIEYHCLEKKIQDDKFKSDGIRDAG</sequence>
<evidence type="ECO:0000313" key="7">
    <source>
        <dbReference type="EnsemblPlants" id="TraesCS4A02G330700.1.cds1"/>
    </source>
</evidence>
<reference evidence="7" key="1">
    <citation type="submission" date="2018-08" db="EMBL/GenBank/DDBJ databases">
        <authorList>
            <person name="Rossello M."/>
        </authorList>
    </citation>
    <scope>NUCLEOTIDE SEQUENCE [LARGE SCALE GENOMIC DNA]</scope>
    <source>
        <strain evidence="7">cv. Chinese Spring</strain>
    </source>
</reference>
<accession>A0A3B6HYC2</accession>
<evidence type="ECO:0000256" key="4">
    <source>
        <dbReference type="ARBA" id="ARBA00022741"/>
    </source>
</evidence>
<dbReference type="PaxDb" id="4565-Traes_4AL_808FA8967.1"/>
<keyword evidence="4" id="KW-0547">Nucleotide-binding</keyword>
<evidence type="ECO:0000259" key="6">
    <source>
        <dbReference type="Pfam" id="PF18052"/>
    </source>
</evidence>
<dbReference type="Gramene" id="TraesCS4A02G330700.1">
    <property type="protein sequence ID" value="TraesCS4A02G330700.1.cds1"/>
    <property type="gene ID" value="TraesCS4A02G330700"/>
</dbReference>
<dbReference type="AlphaFoldDB" id="A0A3B6HYC2"/>
<dbReference type="SMR" id="A0A3B6HYC2"/>
<dbReference type="InterPro" id="IPR041118">
    <property type="entry name" value="Rx_N"/>
</dbReference>
<reference evidence="7" key="2">
    <citation type="submission" date="2018-10" db="UniProtKB">
        <authorList>
            <consortium name="EnsemblPlants"/>
        </authorList>
    </citation>
    <scope>IDENTIFICATION</scope>
</reference>
<dbReference type="Gramene" id="TraesWEE_scaffold_118269_01G000200.1">
    <property type="protein sequence ID" value="TraesWEE_scaffold_118269_01G000200.1"/>
    <property type="gene ID" value="TraesWEE_scaffold_118269_01G000200"/>
</dbReference>
<dbReference type="Pfam" id="PF18052">
    <property type="entry name" value="Rx_N"/>
    <property type="match status" value="1"/>
</dbReference>
<evidence type="ECO:0000256" key="1">
    <source>
        <dbReference type="ARBA" id="ARBA00008894"/>
    </source>
</evidence>
<keyword evidence="5" id="KW-0611">Plant defense</keyword>
<protein>
    <recommendedName>
        <fullName evidence="6">Disease resistance N-terminal domain-containing protein</fullName>
    </recommendedName>
</protein>
<dbReference type="EnsemblPlants" id="TraesCS4A02G330700.1">
    <property type="protein sequence ID" value="TraesCS4A02G330700.1.cds1"/>
    <property type="gene ID" value="TraesCS4A02G330700"/>
</dbReference>
<evidence type="ECO:0000256" key="2">
    <source>
        <dbReference type="ARBA" id="ARBA00022614"/>
    </source>
</evidence>
<dbReference type="GO" id="GO:0000166">
    <property type="term" value="F:nucleotide binding"/>
    <property type="evidence" value="ECO:0007669"/>
    <property type="project" value="UniProtKB-KW"/>
</dbReference>
<feature type="domain" description="Disease resistance N-terminal" evidence="6">
    <location>
        <begin position="35"/>
        <end position="97"/>
    </location>
</feature>
<dbReference type="Gramene" id="TraesRN4A0100846300.1">
    <property type="protein sequence ID" value="TraesRN4A0100846300.1"/>
    <property type="gene ID" value="TraesRN4A0100846300"/>
</dbReference>
<evidence type="ECO:0000313" key="8">
    <source>
        <dbReference type="Proteomes" id="UP000019116"/>
    </source>
</evidence>
<dbReference type="Gramene" id="TraesCAD_scaffold_122630_01G000200.1">
    <property type="protein sequence ID" value="TraesCAD_scaffold_122630_01G000200.1"/>
    <property type="gene ID" value="TraesCAD_scaffold_122630_01G000200"/>
</dbReference>
<keyword evidence="2" id="KW-0433">Leucine-rich repeat</keyword>
<name>A0A3B6HYC2_WHEAT</name>
<dbReference type="Gramene" id="TraesCS4A03G0820800.1">
    <property type="protein sequence ID" value="TraesCS4A03G0820800.1.CDS1"/>
    <property type="gene ID" value="TraesCS4A03G0820800"/>
</dbReference>
<dbReference type="Proteomes" id="UP000019116">
    <property type="component" value="Chromosome 4A"/>
</dbReference>
<keyword evidence="8" id="KW-1185">Reference proteome</keyword>
<dbReference type="OrthoDB" id="685126at2759"/>
<dbReference type="GO" id="GO:0006952">
    <property type="term" value="P:defense response"/>
    <property type="evidence" value="ECO:0007669"/>
    <property type="project" value="UniProtKB-KW"/>
</dbReference>
<proteinExistence type="inferred from homology"/>